<dbReference type="EMBL" id="AP028216">
    <property type="protein sequence ID" value="BEI93020.1"/>
    <property type="molecule type" value="Genomic_DNA"/>
</dbReference>
<keyword evidence="1" id="KW-0648">Protein biosynthesis</keyword>
<evidence type="ECO:0008006" key="5">
    <source>
        <dbReference type="Google" id="ProtNLM"/>
    </source>
</evidence>
<feature type="region of interest" description="Disordered" evidence="2">
    <location>
        <begin position="217"/>
        <end position="247"/>
    </location>
</feature>
<feature type="compositionally biased region" description="Polar residues" evidence="2">
    <location>
        <begin position="110"/>
        <end position="137"/>
    </location>
</feature>
<dbReference type="GO" id="GO:0016281">
    <property type="term" value="C:eukaryotic translation initiation factor 4F complex"/>
    <property type="evidence" value="ECO:0007669"/>
    <property type="project" value="TreeGrafter"/>
</dbReference>
<dbReference type="PANTHER" id="PTHR11960">
    <property type="entry name" value="EUKARYOTIC TRANSLATION INITIATION FACTOR 4E RELATED"/>
    <property type="match status" value="1"/>
</dbReference>
<evidence type="ECO:0000313" key="4">
    <source>
        <dbReference type="Proteomes" id="UP001233271"/>
    </source>
</evidence>
<organism evidence="3 4">
    <name type="scientific">Cutaneotrichosporon cavernicola</name>
    <dbReference type="NCBI Taxonomy" id="279322"/>
    <lineage>
        <taxon>Eukaryota</taxon>
        <taxon>Fungi</taxon>
        <taxon>Dikarya</taxon>
        <taxon>Basidiomycota</taxon>
        <taxon>Agaricomycotina</taxon>
        <taxon>Tremellomycetes</taxon>
        <taxon>Trichosporonales</taxon>
        <taxon>Trichosporonaceae</taxon>
        <taxon>Cutaneotrichosporon</taxon>
    </lineage>
</organism>
<dbReference type="Pfam" id="PF01652">
    <property type="entry name" value="IF4E"/>
    <property type="match status" value="1"/>
</dbReference>
<gene>
    <name evidence="3" type="ORF">CcaverHIS019_0506480</name>
</gene>
<feature type="compositionally biased region" description="Polar residues" evidence="2">
    <location>
        <begin position="28"/>
        <end position="49"/>
    </location>
</feature>
<reference evidence="3" key="1">
    <citation type="journal article" date="2023" name="BMC Genomics">
        <title>Chromosome-level genome assemblies of Cutaneotrichosporon spp. (Trichosporonales, Basidiomycota) reveal imbalanced evolution between nucleotide sequences and chromosome synteny.</title>
        <authorList>
            <person name="Kobayashi Y."/>
            <person name="Kayamori A."/>
            <person name="Aoki K."/>
            <person name="Shiwa Y."/>
            <person name="Matsutani M."/>
            <person name="Fujita N."/>
            <person name="Sugita T."/>
            <person name="Iwasaki W."/>
            <person name="Tanaka N."/>
            <person name="Takashima M."/>
        </authorList>
    </citation>
    <scope>NUCLEOTIDE SEQUENCE</scope>
    <source>
        <strain evidence="3">HIS019</strain>
    </source>
</reference>
<dbReference type="AlphaFoldDB" id="A0AA48L6W3"/>
<keyword evidence="4" id="KW-1185">Reference proteome</keyword>
<evidence type="ECO:0000313" key="3">
    <source>
        <dbReference type="EMBL" id="BEI93020.1"/>
    </source>
</evidence>
<feature type="region of interest" description="Disordered" evidence="2">
    <location>
        <begin position="456"/>
        <end position="531"/>
    </location>
</feature>
<dbReference type="RefSeq" id="XP_060458285.1">
    <property type="nucleotide sequence ID" value="XM_060601830.1"/>
</dbReference>
<name>A0AA48L6W3_9TREE</name>
<dbReference type="InterPro" id="IPR001040">
    <property type="entry name" value="TIF_eIF_4E"/>
</dbReference>
<dbReference type="InterPro" id="IPR023398">
    <property type="entry name" value="TIF_eIF4e-like"/>
</dbReference>
<evidence type="ECO:0000256" key="2">
    <source>
        <dbReference type="SAM" id="MobiDB-lite"/>
    </source>
</evidence>
<dbReference type="Gene3D" id="3.30.760.10">
    <property type="entry name" value="RNA Cap, Translation Initiation Factor Eif4e"/>
    <property type="match status" value="1"/>
</dbReference>
<comment type="similarity">
    <text evidence="1">Belongs to the eukaryotic initiation factor 4E family.</text>
</comment>
<sequence>MGDHKKASNRTASRRGVRPPSLKDITERLTTSTAPSALSEITASTNLPTAESRLKLPASAVARANLTPSPSPPGRTGSLRTDENERADQSRVDKEGGDNKAQAAAKELSSRASTATLKNSDTDGTSSEPFNSSNSLALSIGDSVGSPTPSRTGVVLVKEETVCENTKDMQPIGAFKPKTLTLEELRFKSRASLGHGFPETPPRSKDEVPSIIVLRSTPGHSPTKGIEGGVHSSVSTPGPPPSPRSIANGLPLEHSWSIWYDSKSYKPSPEVYAERRARLGEWEADMLPVGTFDTIQSFWRHLNNIRQPSKLVNNGNYHMFKDNIRPSWEDPSNTHGGKWVLFVKANKDLTVDMVWSNLVIALVGEQLDPDNHITGIVVSSRPRMDRVQVWTRIKDDIAAVNAIGNRILETIGFEAQDQQTISLDFQAHEGTLPAGKFMRAGFTARSASVAMSTPSSANVSRVSSPLPGGSPVGAPSALPGWSTTPHLPIPPPSPRQVSSALPSTRPRMGAGGNAFSGPLGTARRAFSSTVE</sequence>
<evidence type="ECO:0000256" key="1">
    <source>
        <dbReference type="RuleBase" id="RU004374"/>
    </source>
</evidence>
<dbReference type="GeneID" id="85496890"/>
<proteinExistence type="inferred from homology"/>
<protein>
    <recommendedName>
        <fullName evidence="5">Translation initiation factor eIF4e</fullName>
    </recommendedName>
</protein>
<feature type="region of interest" description="Disordered" evidence="2">
    <location>
        <begin position="1"/>
        <end position="152"/>
    </location>
</feature>
<dbReference type="KEGG" id="ccac:CcaHIS019_0506480"/>
<feature type="compositionally biased region" description="Basic and acidic residues" evidence="2">
    <location>
        <begin position="80"/>
        <end position="98"/>
    </location>
</feature>
<dbReference type="SUPFAM" id="SSF55418">
    <property type="entry name" value="eIF4e-like"/>
    <property type="match status" value="1"/>
</dbReference>
<keyword evidence="1" id="KW-0396">Initiation factor</keyword>
<dbReference type="PANTHER" id="PTHR11960:SF73">
    <property type="entry name" value="TRANSLATION INITIATION FACTOR 4E, PUTATIVE-RELATED"/>
    <property type="match status" value="1"/>
</dbReference>
<dbReference type="GO" id="GO:0000340">
    <property type="term" value="F:RNA 7-methylguanosine cap binding"/>
    <property type="evidence" value="ECO:0007669"/>
    <property type="project" value="TreeGrafter"/>
</dbReference>
<keyword evidence="1" id="KW-0694">RNA-binding</keyword>
<dbReference type="GO" id="GO:0003743">
    <property type="term" value="F:translation initiation factor activity"/>
    <property type="evidence" value="ECO:0007669"/>
    <property type="project" value="UniProtKB-KW"/>
</dbReference>
<dbReference type="Proteomes" id="UP001233271">
    <property type="component" value="Chromosome 5"/>
</dbReference>
<accession>A0AA48L6W3</accession>